<feature type="transmembrane region" description="Helical" evidence="2">
    <location>
        <begin position="231"/>
        <end position="252"/>
    </location>
</feature>
<feature type="compositionally biased region" description="Low complexity" evidence="1">
    <location>
        <begin position="342"/>
        <end position="356"/>
    </location>
</feature>
<evidence type="ECO:0000313" key="4">
    <source>
        <dbReference type="Proteomes" id="UP001187868"/>
    </source>
</evidence>
<feature type="compositionally biased region" description="Polar residues" evidence="1">
    <location>
        <begin position="204"/>
        <end position="215"/>
    </location>
</feature>
<feature type="region of interest" description="Disordered" evidence="1">
    <location>
        <begin position="336"/>
        <end position="361"/>
    </location>
</feature>
<feature type="region of interest" description="Disordered" evidence="1">
    <location>
        <begin position="170"/>
        <end position="215"/>
    </location>
</feature>
<evidence type="ECO:0000313" key="3">
    <source>
        <dbReference type="EMBL" id="MDV7044384.1"/>
    </source>
</evidence>
<dbReference type="NCBIfam" id="NF040486">
    <property type="entry name" value="SrfA_fam"/>
    <property type="match status" value="1"/>
</dbReference>
<gene>
    <name evidence="3" type="ORF">RUJ08_19850</name>
</gene>
<name>A0ABU4EJZ9_9GAMM</name>
<evidence type="ECO:0000256" key="1">
    <source>
        <dbReference type="SAM" id="MobiDB-lite"/>
    </source>
</evidence>
<dbReference type="EMBL" id="JAWLLM010000020">
    <property type="protein sequence ID" value="MDV7044384.1"/>
    <property type="molecule type" value="Genomic_DNA"/>
</dbReference>
<reference evidence="3 4" key="1">
    <citation type="submission" date="2023-10" db="EMBL/GenBank/DDBJ databases">
        <title>Clonality and diversity in the soft rot Dickeya solani phytopathogen.</title>
        <authorList>
            <person name="Pedron J."/>
            <person name="Van Gijisegem F."/>
            <person name="Portier P."/>
            <person name="Taghouti G."/>
        </authorList>
    </citation>
    <scope>NUCLEOTIDE SEQUENCE [LARGE SCALE GENOMIC DNA]</scope>
    <source>
        <strain evidence="3 4">FVG2-MFV017-A9</strain>
    </source>
</reference>
<keyword evidence="2" id="KW-1133">Transmembrane helix</keyword>
<keyword evidence="4" id="KW-1185">Reference proteome</keyword>
<proteinExistence type="predicted"/>
<sequence length="498" mass="53622">MSKTFLRSGELAYFLPLGENGQAVYVSALQLRETLRLRQYQAVADCLSMPQSNERGDRIDWYTSIDGAVVPWAQASDEARREALAYLEDCHRTLLDVSAKMRSMPGYDQQLFGALLEKTVQFPDSSHVYLVNDKPVITFWGFINRDESIRPEPLDCLKVIEASIAASPDEISLPVPPQPAVSSPESPPVSGASSPSSPNASSSTGNPRTVDSTDTSSRRYRVGFYPWRRYLPGWLPSVLLLMLLALLLMWLLRSCVPAGLSGLPALSSLSSSLPDFARDKTPTVRVPDVAEAPLSPTMSIASDTAMAPSGVGQIVPPTLPTPESATSEAALKPSLPDVDVAPSLHPSVSPKPVVPSHAESAMQQTIDTMAATLSPLTMPDGAANTNDMDFLNGNWRAGAGIQDKRTGVPLRLHYEIHNGAGQVEMKRGDGVLCRSAIRAAMSAGQLTITSQGMAQCSDGSTYQMPDVICRPGARSIADCSGRYDARTVFPMTMKQEGK</sequence>
<accession>A0ABU4EJZ9</accession>
<dbReference type="Proteomes" id="UP001187868">
    <property type="component" value="Unassembled WGS sequence"/>
</dbReference>
<evidence type="ECO:0000256" key="2">
    <source>
        <dbReference type="SAM" id="Phobius"/>
    </source>
</evidence>
<organism evidence="3 4">
    <name type="scientific">Dickeya solani</name>
    <dbReference type="NCBI Taxonomy" id="1089444"/>
    <lineage>
        <taxon>Bacteria</taxon>
        <taxon>Pseudomonadati</taxon>
        <taxon>Pseudomonadota</taxon>
        <taxon>Gammaproteobacteria</taxon>
        <taxon>Enterobacterales</taxon>
        <taxon>Pectobacteriaceae</taxon>
        <taxon>Dickeya</taxon>
    </lineage>
</organism>
<keyword evidence="2" id="KW-0472">Membrane</keyword>
<dbReference type="RefSeq" id="WP_072143089.1">
    <property type="nucleotide sequence ID" value="NZ_CP104920.1"/>
</dbReference>
<feature type="compositionally biased region" description="Low complexity" evidence="1">
    <location>
        <begin position="180"/>
        <end position="203"/>
    </location>
</feature>
<keyword evidence="2" id="KW-0812">Transmembrane</keyword>
<protein>
    <submittedName>
        <fullName evidence="3">SrfA family protein</fullName>
    </submittedName>
</protein>
<comment type="caution">
    <text evidence="3">The sequence shown here is derived from an EMBL/GenBank/DDBJ whole genome shotgun (WGS) entry which is preliminary data.</text>
</comment>
<dbReference type="InterPro" id="IPR047774">
    <property type="entry name" value="SrfA-like"/>
</dbReference>